<dbReference type="eggNOG" id="COG1168">
    <property type="taxonomic scope" value="Bacteria"/>
</dbReference>
<evidence type="ECO:0000256" key="6">
    <source>
        <dbReference type="SAM" id="MobiDB-lite"/>
    </source>
</evidence>
<dbReference type="SUPFAM" id="SSF53383">
    <property type="entry name" value="PLP-dependent transferases"/>
    <property type="match status" value="1"/>
</dbReference>
<dbReference type="GO" id="GO:0030170">
    <property type="term" value="F:pyridoxal phosphate binding"/>
    <property type="evidence" value="ECO:0007669"/>
    <property type="project" value="InterPro"/>
</dbReference>
<feature type="domain" description="Aminotransferase class I/classII large" evidence="7">
    <location>
        <begin position="134"/>
        <end position="416"/>
    </location>
</feature>
<keyword evidence="4" id="KW-0456">Lyase</keyword>
<protein>
    <recommendedName>
        <fullName evidence="2">cysteine-S-conjugate beta-lyase</fullName>
        <ecNumber evidence="2">4.4.1.13</ecNumber>
    </recommendedName>
</protein>
<evidence type="ECO:0000256" key="1">
    <source>
        <dbReference type="ARBA" id="ARBA00001933"/>
    </source>
</evidence>
<dbReference type="RefSeq" id="WP_018384647.1">
    <property type="nucleotide sequence ID" value="NZ_LLZU01000033.1"/>
</dbReference>
<dbReference type="InterPro" id="IPR004839">
    <property type="entry name" value="Aminotransferase_I/II_large"/>
</dbReference>
<dbReference type="Pfam" id="PF00155">
    <property type="entry name" value="Aminotran_1_2"/>
    <property type="match status" value="1"/>
</dbReference>
<accession>A0A0T6LPM8</accession>
<gene>
    <name evidence="8" type="ORF">AQ490_26905</name>
</gene>
<organism evidence="8 9">
    <name type="scientific">Wenjunlia vitaminophila</name>
    <name type="common">Streptomyces vitaminophilus</name>
    <dbReference type="NCBI Taxonomy" id="76728"/>
    <lineage>
        <taxon>Bacteria</taxon>
        <taxon>Bacillati</taxon>
        <taxon>Actinomycetota</taxon>
        <taxon>Actinomycetes</taxon>
        <taxon>Kitasatosporales</taxon>
        <taxon>Streptomycetaceae</taxon>
        <taxon>Wenjunlia</taxon>
    </lineage>
</organism>
<dbReference type="InterPro" id="IPR015421">
    <property type="entry name" value="PyrdxlP-dep_Trfase_major"/>
</dbReference>
<evidence type="ECO:0000256" key="5">
    <source>
        <dbReference type="ARBA" id="ARBA00037974"/>
    </source>
</evidence>
<dbReference type="AlphaFoldDB" id="A0A0T6LPM8"/>
<dbReference type="PANTHER" id="PTHR43525:SF1">
    <property type="entry name" value="PROTEIN MALY"/>
    <property type="match status" value="1"/>
</dbReference>
<comment type="cofactor">
    <cofactor evidence="1">
        <name>pyridoxal 5'-phosphate</name>
        <dbReference type="ChEBI" id="CHEBI:597326"/>
    </cofactor>
</comment>
<comment type="caution">
    <text evidence="8">The sequence shown here is derived from an EMBL/GenBank/DDBJ whole genome shotgun (WGS) entry which is preliminary data.</text>
</comment>
<reference evidence="8 9" key="1">
    <citation type="submission" date="2015-10" db="EMBL/GenBank/DDBJ databases">
        <title>Draft genome sequence of pyrrolomycin-producing Streptomyces vitaminophilus.</title>
        <authorList>
            <person name="Graham D.E."/>
            <person name="Mahan K.M."/>
            <person name="Klingeman D.M."/>
            <person name="Hettich R.L."/>
            <person name="Parry R.J."/>
        </authorList>
    </citation>
    <scope>NUCLEOTIDE SEQUENCE [LARGE SCALE GENOMIC DNA]</scope>
    <source>
        <strain evidence="8 9">ATCC 31673</strain>
    </source>
</reference>
<keyword evidence="9" id="KW-1185">Reference proteome</keyword>
<evidence type="ECO:0000256" key="3">
    <source>
        <dbReference type="ARBA" id="ARBA00022898"/>
    </source>
</evidence>
<dbReference type="PANTHER" id="PTHR43525">
    <property type="entry name" value="PROTEIN MALY"/>
    <property type="match status" value="1"/>
</dbReference>
<evidence type="ECO:0000313" key="9">
    <source>
        <dbReference type="Proteomes" id="UP000050867"/>
    </source>
</evidence>
<dbReference type="Gene3D" id="3.40.640.10">
    <property type="entry name" value="Type I PLP-dependent aspartate aminotransferase-like (Major domain)"/>
    <property type="match status" value="1"/>
</dbReference>
<dbReference type="Proteomes" id="UP000050867">
    <property type="component" value="Unassembled WGS sequence"/>
</dbReference>
<name>A0A0T6LPM8_WENVI</name>
<evidence type="ECO:0000256" key="4">
    <source>
        <dbReference type="ARBA" id="ARBA00023239"/>
    </source>
</evidence>
<evidence type="ECO:0000256" key="2">
    <source>
        <dbReference type="ARBA" id="ARBA00012224"/>
    </source>
</evidence>
<dbReference type="InterPro" id="IPR015424">
    <property type="entry name" value="PyrdxlP-dep_Trfase"/>
</dbReference>
<dbReference type="InterPro" id="IPR015422">
    <property type="entry name" value="PyrdxlP-dep_Trfase_small"/>
</dbReference>
<dbReference type="OrthoDB" id="3224382at2"/>
<proteinExistence type="inferred from homology"/>
<keyword evidence="3" id="KW-0663">Pyridoxal phosphate</keyword>
<dbReference type="Gene3D" id="3.90.1150.10">
    <property type="entry name" value="Aspartate Aminotransferase, domain 1"/>
    <property type="match status" value="1"/>
</dbReference>
<dbReference type="CDD" id="cd00609">
    <property type="entry name" value="AAT_like"/>
    <property type="match status" value="1"/>
</dbReference>
<dbReference type="InterPro" id="IPR051798">
    <property type="entry name" value="Class-II_PLP-Dep_Aminotrans"/>
</dbReference>
<evidence type="ECO:0000259" key="7">
    <source>
        <dbReference type="Pfam" id="PF00155"/>
    </source>
</evidence>
<feature type="region of interest" description="Disordered" evidence="6">
    <location>
        <begin position="1"/>
        <end position="25"/>
    </location>
</feature>
<dbReference type="EMBL" id="LLZU01000033">
    <property type="protein sequence ID" value="KRV47973.1"/>
    <property type="molecule type" value="Genomic_DNA"/>
</dbReference>
<sequence length="436" mass="46137">MPEPLDVPHHPGPAAGLGPPPAAPVPAPLLPGFPEVFDRSGTGSVKWAQAGAEQDPGRIPMGVADMDLPGFPGVFRALRERAAHPVLGYTLPAPDGDALVVAWYRERFGARIDPRWVVRLPFGPRSAIRFVLDALPGGGPVLAPAPEYPGFEQVVTAAGAEYQAVPLERHSSGRGYRLPVEEFEARAAGTGARAIVLSSPHNPTGRVWSAPEVRRLAAAAAGAGAVLIADEVHSDLVHPGHEHPVAVDAAGPELAEHTVTVHSVGKTFNVSGLADTVVLVPSAELRGRLVRAVEGHGFFAGSRVLAALAQDVALAHGLGWRDQLVEYLVGNRDLALEVLSVVPGLVASEPQASYLLWLDGSALPADPEHRPLPGRLLDACGIDLQDGARFGPEGAGFLRLNFALPRPRLREAVERLARYASQRSGQHTVPRRQRQA</sequence>
<dbReference type="GO" id="GO:0047804">
    <property type="term" value="F:cysteine-S-conjugate beta-lyase activity"/>
    <property type="evidence" value="ECO:0007669"/>
    <property type="project" value="UniProtKB-EC"/>
</dbReference>
<comment type="similarity">
    <text evidence="5">Belongs to the class-II pyridoxal-phosphate-dependent aminotransferase family. MalY/PatB cystathionine beta-lyase subfamily.</text>
</comment>
<dbReference type="EC" id="4.4.1.13" evidence="2"/>
<dbReference type="STRING" id="76728.AQ490_26905"/>
<evidence type="ECO:0000313" key="8">
    <source>
        <dbReference type="EMBL" id="KRV47973.1"/>
    </source>
</evidence>